<protein>
    <recommendedName>
        <fullName evidence="4">DUF3784 domain-containing protein</fullName>
    </recommendedName>
</protein>
<keyword evidence="1" id="KW-0812">Transmembrane</keyword>
<dbReference type="RefSeq" id="WP_089986319.1">
    <property type="nucleotide sequence ID" value="NZ_FMVP01000009.1"/>
</dbReference>
<dbReference type="EMBL" id="FOEL01000009">
    <property type="protein sequence ID" value="SEQ97054.1"/>
    <property type="molecule type" value="Genomic_DNA"/>
</dbReference>
<dbReference type="InterPro" id="IPR017259">
    <property type="entry name" value="UCP037672"/>
</dbReference>
<feature type="transmembrane region" description="Helical" evidence="1">
    <location>
        <begin position="75"/>
        <end position="95"/>
    </location>
</feature>
<evidence type="ECO:0000256" key="1">
    <source>
        <dbReference type="SAM" id="Phobius"/>
    </source>
</evidence>
<comment type="caution">
    <text evidence="2">The sequence shown here is derived from an EMBL/GenBank/DDBJ whole genome shotgun (WGS) entry which is preliminary data.</text>
</comment>
<name>A0A1H9KD31_9BACI</name>
<evidence type="ECO:0000313" key="2">
    <source>
        <dbReference type="EMBL" id="SEQ97054.1"/>
    </source>
</evidence>
<sequence>MGVFVYLIIMLPFLIFALVLSQGKGTFLIAGFNTMSQEEKDTYDEIALAKFMGKMMYGYCFCVLLWVLNELFHTQWLFIVGLVLFVVLTIFLMIYMNTGNRFKK</sequence>
<gene>
    <name evidence="2" type="ORF">SAMN02787113_02742</name>
</gene>
<dbReference type="Proteomes" id="UP000199410">
    <property type="component" value="Unassembled WGS sequence"/>
</dbReference>
<feature type="transmembrane region" description="Helical" evidence="1">
    <location>
        <begin position="6"/>
        <end position="30"/>
    </location>
</feature>
<feature type="transmembrane region" description="Helical" evidence="1">
    <location>
        <begin position="51"/>
        <end position="69"/>
    </location>
</feature>
<keyword evidence="1" id="KW-0472">Membrane</keyword>
<dbReference type="AlphaFoldDB" id="A0A1H9KD31"/>
<proteinExistence type="predicted"/>
<organism evidence="2 3">
    <name type="scientific">Lysinibacillus fusiformis</name>
    <dbReference type="NCBI Taxonomy" id="28031"/>
    <lineage>
        <taxon>Bacteria</taxon>
        <taxon>Bacillati</taxon>
        <taxon>Bacillota</taxon>
        <taxon>Bacilli</taxon>
        <taxon>Bacillales</taxon>
        <taxon>Bacillaceae</taxon>
        <taxon>Lysinibacillus</taxon>
    </lineage>
</organism>
<evidence type="ECO:0008006" key="4">
    <source>
        <dbReference type="Google" id="ProtNLM"/>
    </source>
</evidence>
<reference evidence="2 3" key="1">
    <citation type="submission" date="2016-10" db="EMBL/GenBank/DDBJ databases">
        <authorList>
            <person name="Varghese N."/>
            <person name="Submissions S."/>
        </authorList>
    </citation>
    <scope>NUCLEOTIDE SEQUENCE [LARGE SCALE GENOMIC DNA]</scope>
    <source>
        <strain evidence="2 3">TC-13</strain>
    </source>
</reference>
<accession>A0A1H9KD31</accession>
<keyword evidence="1" id="KW-1133">Transmembrane helix</keyword>
<evidence type="ECO:0000313" key="3">
    <source>
        <dbReference type="Proteomes" id="UP000199410"/>
    </source>
</evidence>
<dbReference type="Pfam" id="PF12650">
    <property type="entry name" value="DUF3784"/>
    <property type="match status" value="1"/>
</dbReference>